<protein>
    <recommendedName>
        <fullName evidence="6">Mediator of RNA polymerase II transcription subunit 21</fullName>
    </recommendedName>
</protein>
<dbReference type="GO" id="GO:0003712">
    <property type="term" value="F:transcription coregulator activity"/>
    <property type="evidence" value="ECO:0007669"/>
    <property type="project" value="TreeGrafter"/>
</dbReference>
<evidence type="ECO:0000256" key="1">
    <source>
        <dbReference type="ARBA" id="ARBA00004123"/>
    </source>
</evidence>
<evidence type="ECO:0000256" key="4">
    <source>
        <dbReference type="ARBA" id="ARBA00023163"/>
    </source>
</evidence>
<evidence type="ECO:0000256" key="2">
    <source>
        <dbReference type="ARBA" id="ARBA00023015"/>
    </source>
</evidence>
<name>A0A7S1CZD6_CYCTE</name>
<organism evidence="9">
    <name type="scientific">Cyclophora tenuis</name>
    <name type="common">Marine diatom</name>
    <dbReference type="NCBI Taxonomy" id="216820"/>
    <lineage>
        <taxon>Eukaryota</taxon>
        <taxon>Sar</taxon>
        <taxon>Stramenopiles</taxon>
        <taxon>Ochrophyta</taxon>
        <taxon>Bacillariophyta</taxon>
        <taxon>Fragilariophyceae</taxon>
        <taxon>Fragilariophycidae</taxon>
        <taxon>Cyclophorales</taxon>
        <taxon>Cyclophoraceae</taxon>
        <taxon>Cyclophora</taxon>
    </lineage>
</organism>
<dbReference type="EMBL" id="HBFW01005187">
    <property type="protein sequence ID" value="CAD8932301.1"/>
    <property type="molecule type" value="Transcribed_RNA"/>
</dbReference>
<evidence type="ECO:0000256" key="7">
    <source>
        <dbReference type="SAM" id="Coils"/>
    </source>
</evidence>
<evidence type="ECO:0000256" key="8">
    <source>
        <dbReference type="SAM" id="MobiDB-lite"/>
    </source>
</evidence>
<evidence type="ECO:0000313" key="9">
    <source>
        <dbReference type="EMBL" id="CAD8932301.1"/>
    </source>
</evidence>
<feature type="coiled-coil region" evidence="7">
    <location>
        <begin position="107"/>
        <end position="141"/>
    </location>
</feature>
<gene>
    <name evidence="9" type="ORF">CTEN0397_LOCUS3325</name>
</gene>
<dbReference type="Gene3D" id="6.10.280.10">
    <property type="entry name" value="Mediator complex, subunit Med21"/>
    <property type="match status" value="1"/>
</dbReference>
<dbReference type="PANTHER" id="PTHR13381:SF0">
    <property type="entry name" value="MEDIATOR OF RNA POLYMERASE II TRANSCRIPTION SUBUNIT 21"/>
    <property type="match status" value="1"/>
</dbReference>
<sequence>MFEALRGLRDAVAPESGNAAAQTDNSEPDFEEFWQSYRSNDVETIAAVKRINNGVPPMKREDYVRIYQMLEREKDAELVARLATTVLRKSEDVDERVAALSGMNRTRTQQMERIKELLHRNQETERQLQELHATAKRRRDQIRKTIQEKTCEALGIEEYRS</sequence>
<keyword evidence="7" id="KW-0175">Coiled coil</keyword>
<dbReference type="GO" id="GO:0016592">
    <property type="term" value="C:mediator complex"/>
    <property type="evidence" value="ECO:0007669"/>
    <property type="project" value="UniProtKB-UniRule"/>
</dbReference>
<keyword evidence="4 6" id="KW-0804">Transcription</keyword>
<evidence type="ECO:0000256" key="3">
    <source>
        <dbReference type="ARBA" id="ARBA00023159"/>
    </source>
</evidence>
<dbReference type="PANTHER" id="PTHR13381">
    <property type="entry name" value="RNA POLYMERASE II HOLOENZYME COMPONENT SRB7"/>
    <property type="match status" value="1"/>
</dbReference>
<comment type="similarity">
    <text evidence="6">Belongs to the Mediator complex subunit 21 family.</text>
</comment>
<evidence type="ECO:0000256" key="6">
    <source>
        <dbReference type="RuleBase" id="RU366036"/>
    </source>
</evidence>
<accession>A0A7S1CZD6</accession>
<comment type="function">
    <text evidence="6">Component of the Mediator complex, a coactivator involved in the regulated transcription of nearly all RNA polymerase II-dependent genes. Mediator functions as a bridge to convey information from gene-specific regulatory proteins to the basal RNA polymerase II transcription machinery. Mediator is recruited to promoters by direct interactions with regulatory proteins and serves as a scaffold for the assembly of a functional preinitiation complex with RNA polymerase II and the general transcription factors.</text>
</comment>
<keyword evidence="5 6" id="KW-0539">Nucleus</keyword>
<keyword evidence="2 6" id="KW-0805">Transcription regulation</keyword>
<dbReference type="GO" id="GO:0006357">
    <property type="term" value="P:regulation of transcription by RNA polymerase II"/>
    <property type="evidence" value="ECO:0007669"/>
    <property type="project" value="TreeGrafter"/>
</dbReference>
<comment type="subunit">
    <text evidence="6">Component of the Mediator complex.</text>
</comment>
<evidence type="ECO:0000256" key="5">
    <source>
        <dbReference type="ARBA" id="ARBA00023242"/>
    </source>
</evidence>
<proteinExistence type="inferred from homology"/>
<keyword evidence="3 6" id="KW-0010">Activator</keyword>
<dbReference type="AlphaFoldDB" id="A0A7S1CZD6"/>
<reference evidence="9" key="1">
    <citation type="submission" date="2021-01" db="EMBL/GenBank/DDBJ databases">
        <authorList>
            <person name="Corre E."/>
            <person name="Pelletier E."/>
            <person name="Niang G."/>
            <person name="Scheremetjew M."/>
            <person name="Finn R."/>
            <person name="Kale V."/>
            <person name="Holt S."/>
            <person name="Cochrane G."/>
            <person name="Meng A."/>
            <person name="Brown T."/>
            <person name="Cohen L."/>
        </authorList>
    </citation>
    <scope>NUCLEOTIDE SEQUENCE</scope>
    <source>
        <strain evidence="9">ECT3854</strain>
    </source>
</reference>
<dbReference type="InterPro" id="IPR021384">
    <property type="entry name" value="Mediator_Med21"/>
</dbReference>
<comment type="subcellular location">
    <subcellularLocation>
        <location evidence="1 6">Nucleus</location>
    </subcellularLocation>
</comment>
<feature type="region of interest" description="Disordered" evidence="8">
    <location>
        <begin position="1"/>
        <end position="28"/>
    </location>
</feature>
<dbReference type="SUPFAM" id="SSF140718">
    <property type="entry name" value="Mediator hinge subcomplex-like"/>
    <property type="match status" value="1"/>
</dbReference>
<dbReference type="InterPro" id="IPR037212">
    <property type="entry name" value="Med7/Med21-like"/>
</dbReference>